<accession>A0A432XR35</accession>
<protein>
    <recommendedName>
        <fullName evidence="1">GMT-like wHTH domain-containing protein</fullName>
    </recommendedName>
</protein>
<organism evidence="2 3">
    <name type="scientific">Idiomarina fontislapidosi</name>
    <dbReference type="NCBI Taxonomy" id="263723"/>
    <lineage>
        <taxon>Bacteria</taxon>
        <taxon>Pseudomonadati</taxon>
        <taxon>Pseudomonadota</taxon>
        <taxon>Gammaproteobacteria</taxon>
        <taxon>Alteromonadales</taxon>
        <taxon>Idiomarinaceae</taxon>
        <taxon>Idiomarina</taxon>
    </lineage>
</organism>
<name>A0A432XR35_9GAMM</name>
<evidence type="ECO:0000313" key="2">
    <source>
        <dbReference type="EMBL" id="RUO51176.1"/>
    </source>
</evidence>
<comment type="caution">
    <text evidence="2">The sequence shown here is derived from an EMBL/GenBank/DDBJ whole genome shotgun (WGS) entry which is preliminary data.</text>
</comment>
<sequence>MLDTFIRLGRVQIVVAKKDKYAWLEGAPPPPLEEHSIVKHSIISEYIHRYICTLLAGYAWDKLKISIVDGFAGGGKYTNILNDSIESGSPFLILNSVQEAQAYLETKFERSKEVQAEYYFVEKNTEYFQFLTSEIAKSQHIEKLNRNLFLYNSSFHAVADEIIKKISERNKAQRCLFVLDQFAYKDVPFQYIKKVMTQLNNSEVLLTFGFESLQSFLSDNIKSRSAMKRIGLEPYIDWNRLEELKRNGFWHHLIQEQLSLAIKTASGANHMTLFFIEPKKGWSYWLVHLSKQYKARSVMMDIHWDSANKFNGKFSHVIGDGLFGLGFKASKVPKQATFEFDDVMEFDKDGQLRCVNALTKDLSRFIYNNQPLTYQSLLAKIGDLTAATEGSIKEALQNLMNFKEVKIINNETKVPRRTAKQVKANDILSYQQQSLFSFDDLKIMTSPPKRET</sequence>
<dbReference type="Pfam" id="PF22560">
    <property type="entry name" value="GMT-wHTH"/>
    <property type="match status" value="1"/>
</dbReference>
<evidence type="ECO:0000313" key="3">
    <source>
        <dbReference type="Proteomes" id="UP000287330"/>
    </source>
</evidence>
<reference evidence="3" key="1">
    <citation type="journal article" date="2018" name="Front. Microbiol.">
        <title>Genome-Based Analysis Reveals the Taxonomy and Diversity of the Family Idiomarinaceae.</title>
        <authorList>
            <person name="Liu Y."/>
            <person name="Lai Q."/>
            <person name="Shao Z."/>
        </authorList>
    </citation>
    <scope>NUCLEOTIDE SEQUENCE [LARGE SCALE GENOMIC DNA]</scope>
    <source>
        <strain evidence="3">F23</strain>
    </source>
</reference>
<proteinExistence type="predicted"/>
<dbReference type="InterPro" id="IPR054339">
    <property type="entry name" value="GMT_wHTH"/>
</dbReference>
<evidence type="ECO:0000259" key="1">
    <source>
        <dbReference type="Pfam" id="PF22560"/>
    </source>
</evidence>
<dbReference type="AlphaFoldDB" id="A0A432XR35"/>
<dbReference type="InterPro" id="IPR031009">
    <property type="entry name" value="Tcm_partner"/>
</dbReference>
<feature type="domain" description="GMT-like wHTH" evidence="1">
    <location>
        <begin position="339"/>
        <end position="409"/>
    </location>
</feature>
<dbReference type="Proteomes" id="UP000287330">
    <property type="component" value="Unassembled WGS sequence"/>
</dbReference>
<dbReference type="NCBIfam" id="TIGR04474">
    <property type="entry name" value="tcm_partner"/>
    <property type="match status" value="1"/>
</dbReference>
<dbReference type="EMBL" id="PIPV01000012">
    <property type="protein sequence ID" value="RUO51176.1"/>
    <property type="molecule type" value="Genomic_DNA"/>
</dbReference>
<dbReference type="OrthoDB" id="275124at2"/>
<keyword evidence="3" id="KW-1185">Reference proteome</keyword>
<gene>
    <name evidence="2" type="ORF">CWE25_11495</name>
</gene>